<dbReference type="PANTHER" id="PTHR24353:SF37">
    <property type="entry name" value="CAMP-DEPENDENT PROTEIN KINASE CATALYTIC SUBUNIT PRKX"/>
    <property type="match status" value="1"/>
</dbReference>
<feature type="domain" description="Protein kinase" evidence="21">
    <location>
        <begin position="482"/>
        <end position="741"/>
    </location>
</feature>
<keyword evidence="13 20" id="KW-0067">ATP-binding</keyword>
<evidence type="ECO:0000256" key="20">
    <source>
        <dbReference type="PROSITE-ProRule" id="PRU10141"/>
    </source>
</evidence>
<comment type="cofactor">
    <cofactor evidence="1">
        <name>Mg(2+)</name>
        <dbReference type="ChEBI" id="CHEBI:18420"/>
    </cofactor>
</comment>
<dbReference type="OMA" id="CDLNEPP"/>
<proteinExistence type="inferred from homology"/>
<evidence type="ECO:0000259" key="21">
    <source>
        <dbReference type="PROSITE" id="PS50011"/>
    </source>
</evidence>
<dbReference type="eggNOG" id="KOG0614">
    <property type="taxonomic scope" value="Eukaryota"/>
</dbReference>
<dbReference type="STRING" id="857967.G0QRQ1"/>
<dbReference type="InterPro" id="IPR014710">
    <property type="entry name" value="RmlC-like_jellyroll"/>
</dbReference>
<dbReference type="Gene3D" id="2.60.120.10">
    <property type="entry name" value="Jelly Rolls"/>
    <property type="match status" value="3"/>
</dbReference>
<evidence type="ECO:0000256" key="6">
    <source>
        <dbReference type="ARBA" id="ARBA00022490"/>
    </source>
</evidence>
<keyword evidence="7" id="KW-0723">Serine/threonine-protein kinase</keyword>
<dbReference type="InterPro" id="IPR017441">
    <property type="entry name" value="Protein_kinase_ATP_BS"/>
</dbReference>
<dbReference type="Gene3D" id="1.10.510.10">
    <property type="entry name" value="Transferase(Phosphotransferase) domain 1"/>
    <property type="match status" value="1"/>
</dbReference>
<evidence type="ECO:0000256" key="7">
    <source>
        <dbReference type="ARBA" id="ARBA00022527"/>
    </source>
</evidence>
<keyword evidence="15" id="KW-0142">cGMP-binding</keyword>
<comment type="catalytic activity">
    <reaction evidence="19">
        <text>L-seryl-[protein] + ATP = O-phospho-L-seryl-[protein] + ADP + H(+)</text>
        <dbReference type="Rhea" id="RHEA:17989"/>
        <dbReference type="Rhea" id="RHEA-COMP:9863"/>
        <dbReference type="Rhea" id="RHEA-COMP:11604"/>
        <dbReference type="ChEBI" id="CHEBI:15378"/>
        <dbReference type="ChEBI" id="CHEBI:29999"/>
        <dbReference type="ChEBI" id="CHEBI:30616"/>
        <dbReference type="ChEBI" id="CHEBI:83421"/>
        <dbReference type="ChEBI" id="CHEBI:456216"/>
        <dbReference type="EC" id="2.7.11.12"/>
    </reaction>
</comment>
<organism evidence="24 25">
    <name type="scientific">Ichthyophthirius multifiliis</name>
    <name type="common">White spot disease agent</name>
    <name type="synonym">Ich</name>
    <dbReference type="NCBI Taxonomy" id="5932"/>
    <lineage>
        <taxon>Eukaryota</taxon>
        <taxon>Sar</taxon>
        <taxon>Alveolata</taxon>
        <taxon>Ciliophora</taxon>
        <taxon>Intramacronucleata</taxon>
        <taxon>Oligohymenophorea</taxon>
        <taxon>Hymenostomatida</taxon>
        <taxon>Ophryoglenina</taxon>
        <taxon>Ichthyophthirius</taxon>
    </lineage>
</organism>
<dbReference type="InParanoid" id="G0QRQ1"/>
<keyword evidence="8" id="KW-0140">cGMP</keyword>
<dbReference type="Pfam" id="PF00069">
    <property type="entry name" value="Pkinase"/>
    <property type="match status" value="1"/>
</dbReference>
<comment type="subunit">
    <text evidence="4">Monomer.</text>
</comment>
<evidence type="ECO:0000256" key="10">
    <source>
        <dbReference type="ARBA" id="ARBA00022723"/>
    </source>
</evidence>
<dbReference type="PROSITE" id="PS50042">
    <property type="entry name" value="CNMP_BINDING_3"/>
    <property type="match status" value="3"/>
</dbReference>
<dbReference type="InterPro" id="IPR008271">
    <property type="entry name" value="Ser/Thr_kinase_AS"/>
</dbReference>
<dbReference type="Gene3D" id="3.30.200.20">
    <property type="entry name" value="Phosphorylase Kinase, domain 1"/>
    <property type="match status" value="1"/>
</dbReference>
<comment type="subcellular location">
    <subcellularLocation>
        <location evidence="2">Endomembrane system</location>
    </subcellularLocation>
</comment>
<evidence type="ECO:0000256" key="9">
    <source>
        <dbReference type="ARBA" id="ARBA00022679"/>
    </source>
</evidence>
<dbReference type="FunFam" id="1.10.510.10:FF:000571">
    <property type="entry name" value="Maternal embryonic leucine zipper kinase"/>
    <property type="match status" value="1"/>
</dbReference>
<dbReference type="PROSITE" id="PS00107">
    <property type="entry name" value="PROTEIN_KINASE_ATP"/>
    <property type="match status" value="1"/>
</dbReference>
<dbReference type="PANTHER" id="PTHR24353">
    <property type="entry name" value="CYCLIC NUCLEOTIDE-DEPENDENT PROTEIN KINASE"/>
    <property type="match status" value="1"/>
</dbReference>
<keyword evidence="25" id="KW-1185">Reference proteome</keyword>
<evidence type="ECO:0000256" key="17">
    <source>
        <dbReference type="ARBA" id="ARBA00024113"/>
    </source>
</evidence>
<evidence type="ECO:0000256" key="12">
    <source>
        <dbReference type="ARBA" id="ARBA00022777"/>
    </source>
</evidence>
<dbReference type="GO" id="GO:0004692">
    <property type="term" value="F:cGMP-dependent protein kinase activity"/>
    <property type="evidence" value="ECO:0007669"/>
    <property type="project" value="UniProtKB-EC"/>
</dbReference>
<evidence type="ECO:0000256" key="19">
    <source>
        <dbReference type="ARBA" id="ARBA00047462"/>
    </source>
</evidence>
<dbReference type="Pfam" id="PF00027">
    <property type="entry name" value="cNMP_binding"/>
    <property type="match status" value="2"/>
</dbReference>
<dbReference type="RefSeq" id="XP_004035591.1">
    <property type="nucleotide sequence ID" value="XM_004035543.1"/>
</dbReference>
<feature type="domain" description="Cyclic nucleotide-binding" evidence="22">
    <location>
        <begin position="348"/>
        <end position="463"/>
    </location>
</feature>
<keyword evidence="6" id="KW-0963">Cytoplasm</keyword>
<dbReference type="PROSITE" id="PS00108">
    <property type="entry name" value="PROTEIN_KINASE_ST"/>
    <property type="match status" value="1"/>
</dbReference>
<dbReference type="SUPFAM" id="SSF56112">
    <property type="entry name" value="Protein kinase-like (PK-like)"/>
    <property type="match status" value="1"/>
</dbReference>
<dbReference type="InterPro" id="IPR000961">
    <property type="entry name" value="AGC-kinase_C"/>
</dbReference>
<keyword evidence="9 24" id="KW-0808">Transferase</keyword>
<dbReference type="PROSITE" id="PS00889">
    <property type="entry name" value="CNMP_BINDING_2"/>
    <property type="match status" value="1"/>
</dbReference>
<evidence type="ECO:0000256" key="11">
    <source>
        <dbReference type="ARBA" id="ARBA00022741"/>
    </source>
</evidence>
<dbReference type="FunCoup" id="G0QRQ1">
    <property type="interactions" value="6"/>
</dbReference>
<dbReference type="PROSITE" id="PS50011">
    <property type="entry name" value="PROTEIN_KINASE_DOM"/>
    <property type="match status" value="1"/>
</dbReference>
<dbReference type="PROSITE" id="PS51285">
    <property type="entry name" value="AGC_KINASE_CTER"/>
    <property type="match status" value="1"/>
</dbReference>
<evidence type="ECO:0000256" key="16">
    <source>
        <dbReference type="ARBA" id="ARBA00023136"/>
    </source>
</evidence>
<dbReference type="Proteomes" id="UP000008983">
    <property type="component" value="Unassembled WGS sequence"/>
</dbReference>
<keyword evidence="12 24" id="KW-0418">Kinase</keyword>
<dbReference type="InterPro" id="IPR000719">
    <property type="entry name" value="Prot_kinase_dom"/>
</dbReference>
<dbReference type="FunFam" id="3.30.200.20:FF:000042">
    <property type="entry name" value="Aurora kinase A"/>
    <property type="match status" value="1"/>
</dbReference>
<keyword evidence="10" id="KW-0479">Metal-binding</keyword>
<dbReference type="GO" id="GO:0046872">
    <property type="term" value="F:metal ion binding"/>
    <property type="evidence" value="ECO:0007669"/>
    <property type="project" value="UniProtKB-KW"/>
</dbReference>
<dbReference type="SMART" id="SM00100">
    <property type="entry name" value="cNMP"/>
    <property type="match status" value="2"/>
</dbReference>
<dbReference type="AlphaFoldDB" id="G0QRQ1"/>
<evidence type="ECO:0000313" key="25">
    <source>
        <dbReference type="Proteomes" id="UP000008983"/>
    </source>
</evidence>
<dbReference type="SMART" id="SM00220">
    <property type="entry name" value="S_TKc"/>
    <property type="match status" value="1"/>
</dbReference>
<dbReference type="GeneID" id="14908258"/>
<dbReference type="CDD" id="cd00038">
    <property type="entry name" value="CAP_ED"/>
    <property type="match status" value="2"/>
</dbReference>
<evidence type="ECO:0000256" key="1">
    <source>
        <dbReference type="ARBA" id="ARBA00001946"/>
    </source>
</evidence>
<sequence length="810" mass="93499">MGCQNSAKQKNNFRQQYQGDQLLGNEIPKVYLQSQKQNDSIQHKVETVNNINTNKDSNIASKQRIQKKLNQKIRACKFHDDQLYENIDKIEKEKTKKVQEMLLKSLRYHFLFNALSDLELELVIKQMYYCTNNDEFVFKQGFNASSYFILDSGQVQILINDEVKKTLNNGQGFGELALLYNAQRSASVKCIGKCGFWAIDRVIFRKTVEEIVQKNYESNRQFMECVNFFKSMTTQQKDSIAAGLINIKYEPNQFIVNEGDSADSFYMIKEGTVTIWQNGKFIRKMVKGDSFGEQALYVSSKRVASVKAESQTQLLSLGRQNLVAILGDQIQNIIYNNVIRWSFDKSLLFKQLTKIQIEKIMKVCKIDNFLKNSFICEKDKNFNQIVIVLEGSLVNQNGVQVASQFQIYGDQFLKKENLNQPVKLGVKLQCDGVLATIDIDDLQRAIGGDIESVIKRNEQSHEKKMTMFVKKTDYSHIQLESLIYIKKLGAGQFGNVYLVANKDNNQLYALKSVSKAQIIQQKLEQYVIQEKNVLQTVDFPFIMKFIKTFKDNQSVYFLVEFISGMELFDTIRDMNILTTQDSQFYIGTIILCLEYLHSKQIIYRDLKPENIMIDSQGIMYLIDLGTCKFLDKGKHIGRTFTIIGTPHYMAPEIIQGKGYSYNVDLWSLGVCLYEFMCGGLPYAEDADDPYEIYEQIIKTNLKFPSFMKDQQGIKIINQLLSKGPQTRLGGSFATLKAHPWFDNFSWDDLYNRQIKPPYIPPAKKIVNAKQIADQLKAEKLVIQQIRSDQADQKYTYKIELAKNKNWDSDF</sequence>
<evidence type="ECO:0000256" key="14">
    <source>
        <dbReference type="ARBA" id="ARBA00022842"/>
    </source>
</evidence>
<dbReference type="OrthoDB" id="100546at2759"/>
<dbReference type="FunFam" id="2.60.120.10:FF:000068">
    <property type="entry name" value="cGMP-dependent protein kinase"/>
    <property type="match status" value="1"/>
</dbReference>
<dbReference type="InterPro" id="IPR018490">
    <property type="entry name" value="cNMP-bd_dom_sf"/>
</dbReference>
<evidence type="ECO:0000256" key="15">
    <source>
        <dbReference type="ARBA" id="ARBA00022992"/>
    </source>
</evidence>
<feature type="domain" description="Cyclic nucleotide-binding" evidence="22">
    <location>
        <begin position="228"/>
        <end position="327"/>
    </location>
</feature>
<dbReference type="InterPro" id="IPR011009">
    <property type="entry name" value="Kinase-like_dom_sf"/>
</dbReference>
<protein>
    <recommendedName>
        <fullName evidence="17">cGMP-dependent protein kinase</fullName>
        <ecNumber evidence="5">2.7.11.12</ecNumber>
    </recommendedName>
</protein>
<dbReference type="EC" id="2.7.11.12" evidence="5"/>
<feature type="binding site" evidence="20">
    <location>
        <position position="511"/>
    </location>
    <ligand>
        <name>ATP</name>
        <dbReference type="ChEBI" id="CHEBI:30616"/>
    </ligand>
</feature>
<keyword evidence="16" id="KW-0472">Membrane</keyword>
<comment type="catalytic activity">
    <reaction evidence="18">
        <text>L-threonyl-[protein] + ATP = O-phospho-L-threonyl-[protein] + ADP + H(+)</text>
        <dbReference type="Rhea" id="RHEA:46608"/>
        <dbReference type="Rhea" id="RHEA-COMP:11060"/>
        <dbReference type="Rhea" id="RHEA-COMP:11605"/>
        <dbReference type="ChEBI" id="CHEBI:15378"/>
        <dbReference type="ChEBI" id="CHEBI:30013"/>
        <dbReference type="ChEBI" id="CHEBI:30616"/>
        <dbReference type="ChEBI" id="CHEBI:61977"/>
        <dbReference type="ChEBI" id="CHEBI:456216"/>
        <dbReference type="EC" id="2.7.11.12"/>
    </reaction>
</comment>
<reference evidence="24 25" key="1">
    <citation type="submission" date="2011-07" db="EMBL/GenBank/DDBJ databases">
        <authorList>
            <person name="Coyne R."/>
            <person name="Brami D."/>
            <person name="Johnson J."/>
            <person name="Hostetler J."/>
            <person name="Hannick L."/>
            <person name="Clark T."/>
            <person name="Cassidy-Hanley D."/>
            <person name="Inman J."/>
        </authorList>
    </citation>
    <scope>NUCLEOTIDE SEQUENCE [LARGE SCALE GENOMIC DNA]</scope>
    <source>
        <strain evidence="24 25">G5</strain>
    </source>
</reference>
<evidence type="ECO:0000256" key="3">
    <source>
        <dbReference type="ARBA" id="ARBA00006352"/>
    </source>
</evidence>
<keyword evidence="14" id="KW-0460">Magnesium</keyword>
<dbReference type="GO" id="GO:0030553">
    <property type="term" value="F:cGMP binding"/>
    <property type="evidence" value="ECO:0007669"/>
    <property type="project" value="UniProtKB-KW"/>
</dbReference>
<dbReference type="GO" id="GO:0012505">
    <property type="term" value="C:endomembrane system"/>
    <property type="evidence" value="ECO:0007669"/>
    <property type="project" value="UniProtKB-SubCell"/>
</dbReference>
<dbReference type="GO" id="GO:0005952">
    <property type="term" value="C:cAMP-dependent protein kinase complex"/>
    <property type="evidence" value="ECO:0007669"/>
    <property type="project" value="TreeGrafter"/>
</dbReference>
<evidence type="ECO:0000256" key="18">
    <source>
        <dbReference type="ARBA" id="ARBA00047298"/>
    </source>
</evidence>
<evidence type="ECO:0000259" key="23">
    <source>
        <dbReference type="PROSITE" id="PS51285"/>
    </source>
</evidence>
<keyword evidence="11 20" id="KW-0547">Nucleotide-binding</keyword>
<evidence type="ECO:0000256" key="2">
    <source>
        <dbReference type="ARBA" id="ARBA00004308"/>
    </source>
</evidence>
<feature type="domain" description="AGC-kinase C-terminal" evidence="23">
    <location>
        <begin position="742"/>
        <end position="810"/>
    </location>
</feature>
<evidence type="ECO:0000256" key="5">
    <source>
        <dbReference type="ARBA" id="ARBA00012428"/>
    </source>
</evidence>
<dbReference type="PROSITE" id="PS00888">
    <property type="entry name" value="CNMP_BINDING_1"/>
    <property type="match status" value="1"/>
</dbReference>
<evidence type="ECO:0000256" key="4">
    <source>
        <dbReference type="ARBA" id="ARBA00011245"/>
    </source>
</evidence>
<dbReference type="FunFam" id="2.60.120.10:FF:000089">
    <property type="entry name" value="cGMP-dependent protein kinase 5-1"/>
    <property type="match status" value="1"/>
</dbReference>
<dbReference type="InterPro" id="IPR000595">
    <property type="entry name" value="cNMP-bd_dom"/>
</dbReference>
<comment type="similarity">
    <text evidence="3">Belongs to the protein kinase superfamily. AGC Ser/Thr protein kinase family. cGMP subfamily.</text>
</comment>
<dbReference type="GO" id="GO:0005524">
    <property type="term" value="F:ATP binding"/>
    <property type="evidence" value="ECO:0007669"/>
    <property type="project" value="UniProtKB-UniRule"/>
</dbReference>
<dbReference type="SUPFAM" id="SSF51206">
    <property type="entry name" value="cAMP-binding domain-like"/>
    <property type="match status" value="3"/>
</dbReference>
<dbReference type="EMBL" id="GL983796">
    <property type="protein sequence ID" value="EGR32105.1"/>
    <property type="molecule type" value="Genomic_DNA"/>
</dbReference>
<name>G0QRQ1_ICHMU</name>
<evidence type="ECO:0000256" key="13">
    <source>
        <dbReference type="ARBA" id="ARBA00022840"/>
    </source>
</evidence>
<dbReference type="GO" id="GO:0106310">
    <property type="term" value="F:protein serine kinase activity"/>
    <property type="evidence" value="ECO:0007669"/>
    <property type="project" value="RHEA"/>
</dbReference>
<dbReference type="InterPro" id="IPR018488">
    <property type="entry name" value="cNMP-bd_CS"/>
</dbReference>
<evidence type="ECO:0000313" key="24">
    <source>
        <dbReference type="EMBL" id="EGR32105.1"/>
    </source>
</evidence>
<evidence type="ECO:0000256" key="8">
    <source>
        <dbReference type="ARBA" id="ARBA00022535"/>
    </source>
</evidence>
<evidence type="ECO:0000259" key="22">
    <source>
        <dbReference type="PROSITE" id="PS50042"/>
    </source>
</evidence>
<feature type="domain" description="Cyclic nucleotide-binding" evidence="22">
    <location>
        <begin position="102"/>
        <end position="225"/>
    </location>
</feature>
<dbReference type="GO" id="GO:0004691">
    <property type="term" value="F:cAMP-dependent protein kinase activity"/>
    <property type="evidence" value="ECO:0007669"/>
    <property type="project" value="TreeGrafter"/>
</dbReference>
<accession>G0QRQ1</accession>
<gene>
    <name evidence="24" type="ORF">IMG5_096740</name>
</gene>